<organism evidence="5 6">
    <name type="scientific">Apiospora arundinis</name>
    <dbReference type="NCBI Taxonomy" id="335852"/>
    <lineage>
        <taxon>Eukaryota</taxon>
        <taxon>Fungi</taxon>
        <taxon>Dikarya</taxon>
        <taxon>Ascomycota</taxon>
        <taxon>Pezizomycotina</taxon>
        <taxon>Sordariomycetes</taxon>
        <taxon>Xylariomycetidae</taxon>
        <taxon>Amphisphaeriales</taxon>
        <taxon>Apiosporaceae</taxon>
        <taxon>Apiospora</taxon>
    </lineage>
</organism>
<evidence type="ECO:0000313" key="6">
    <source>
        <dbReference type="Proteomes" id="UP001390339"/>
    </source>
</evidence>
<proteinExistence type="inferred from homology"/>
<dbReference type="PANTHER" id="PTHR34997:SF1">
    <property type="entry name" value="PEPTIDOGLYCAN-BINDING LYSIN DOMAIN"/>
    <property type="match status" value="1"/>
</dbReference>
<evidence type="ECO:0000256" key="2">
    <source>
        <dbReference type="ARBA" id="ARBA00023026"/>
    </source>
</evidence>
<evidence type="ECO:0000256" key="3">
    <source>
        <dbReference type="ARBA" id="ARBA00044955"/>
    </source>
</evidence>
<comment type="similarity">
    <text evidence="3">Belongs to the secreted LysM effector family.</text>
</comment>
<dbReference type="CDD" id="cd00118">
    <property type="entry name" value="LysM"/>
    <property type="match status" value="1"/>
</dbReference>
<evidence type="ECO:0000256" key="4">
    <source>
        <dbReference type="SAM" id="MobiDB-lite"/>
    </source>
</evidence>
<evidence type="ECO:0000256" key="1">
    <source>
        <dbReference type="ARBA" id="ARBA00022669"/>
    </source>
</evidence>
<dbReference type="Proteomes" id="UP001390339">
    <property type="component" value="Unassembled WGS sequence"/>
</dbReference>
<dbReference type="PANTHER" id="PTHR34997">
    <property type="entry name" value="AM15"/>
    <property type="match status" value="1"/>
</dbReference>
<keyword evidence="6" id="KW-1185">Reference proteome</keyword>
<feature type="compositionally biased region" description="Polar residues" evidence="4">
    <location>
        <begin position="273"/>
        <end position="290"/>
    </location>
</feature>
<dbReference type="Gene3D" id="3.10.350.10">
    <property type="entry name" value="LysM domain"/>
    <property type="match status" value="1"/>
</dbReference>
<name>A0ABR2IAR1_9PEZI</name>
<dbReference type="EMBL" id="JAPCWZ010000006">
    <property type="protein sequence ID" value="KAK8860035.1"/>
    <property type="molecule type" value="Genomic_DNA"/>
</dbReference>
<keyword evidence="1" id="KW-0147">Chitin-binding</keyword>
<dbReference type="InterPro" id="IPR018392">
    <property type="entry name" value="LysM"/>
</dbReference>
<gene>
    <name evidence="5" type="ORF">PGQ11_010769</name>
</gene>
<dbReference type="InterPro" id="IPR036779">
    <property type="entry name" value="LysM_dom_sf"/>
</dbReference>
<accession>A0ABR2IAR1</accession>
<comment type="caution">
    <text evidence="5">The sequence shown here is derived from an EMBL/GenBank/DDBJ whole genome shotgun (WGS) entry which is preliminary data.</text>
</comment>
<sequence>MCRTAPFANEILASFKASHDLNQQYLELPYYSESVQGVQSNNMQYQCPAPRWDVLSSHAKLHFVNIGDPCLTSTSVSLTTATATATPSRVLTPVIPAPLPLALGTLNAAQGCLAFQEHRVVPPTTNKFASSEGVNSCDFVTTAYEVDYDEFLSWNPSLQGMGDHCYLQPGYRYCIFHRDATDMSIPEEDDRCLDVGEPYPGTVPSCSCFTFIEGREIGYYLCEDIAEDFDITVSDLVKWNTWVRAEWRCDSDLYEGLAESERRPVCVDGNGPKKSTTQDTSSLPRSTDHW</sequence>
<reference evidence="5 6" key="1">
    <citation type="journal article" date="2024" name="IMA Fungus">
        <title>Apiospora arundinis, a panoply of carbohydrate-active enzymes and secondary metabolites.</title>
        <authorList>
            <person name="Sorensen T."/>
            <person name="Petersen C."/>
            <person name="Muurmann A.T."/>
            <person name="Christiansen J.V."/>
            <person name="Brundto M.L."/>
            <person name="Overgaard C.K."/>
            <person name="Boysen A.T."/>
            <person name="Wollenberg R.D."/>
            <person name="Larsen T.O."/>
            <person name="Sorensen J.L."/>
            <person name="Nielsen K.L."/>
            <person name="Sondergaard T.E."/>
        </authorList>
    </citation>
    <scope>NUCLEOTIDE SEQUENCE [LARGE SCALE GENOMIC DNA]</scope>
    <source>
        <strain evidence="5 6">AAU 773</strain>
    </source>
</reference>
<feature type="region of interest" description="Disordered" evidence="4">
    <location>
        <begin position="265"/>
        <end position="290"/>
    </location>
</feature>
<keyword evidence="2" id="KW-0843">Virulence</keyword>
<evidence type="ECO:0000313" key="5">
    <source>
        <dbReference type="EMBL" id="KAK8860035.1"/>
    </source>
</evidence>
<protein>
    <submittedName>
        <fullName evidence="5">LysM domain-containing protein</fullName>
    </submittedName>
</protein>
<dbReference type="InterPro" id="IPR052210">
    <property type="entry name" value="LysM1-like"/>
</dbReference>